<dbReference type="AlphaFoldDB" id="A0A1P8JUA7"/>
<name>A0A1P8JUA7_9BURK</name>
<evidence type="ECO:0000313" key="2">
    <source>
        <dbReference type="EMBL" id="APW37344.1"/>
    </source>
</evidence>
<evidence type="ECO:0000313" key="3">
    <source>
        <dbReference type="Proteomes" id="UP000186609"/>
    </source>
</evidence>
<dbReference type="Pfam" id="PF07589">
    <property type="entry name" value="PEP-CTERM"/>
    <property type="match status" value="1"/>
</dbReference>
<accession>A0A1P8JUA7</accession>
<keyword evidence="3" id="KW-1185">Reference proteome</keyword>
<dbReference type="EMBL" id="CP019236">
    <property type="protein sequence ID" value="APW37344.1"/>
    <property type="molecule type" value="Genomic_DNA"/>
</dbReference>
<gene>
    <name evidence="2" type="ORF">RD110_09175</name>
</gene>
<dbReference type="InterPro" id="IPR013424">
    <property type="entry name" value="Ice-binding_C"/>
</dbReference>
<organism evidence="2 3">
    <name type="scientific">Rhodoferax koreensis</name>
    <dbReference type="NCBI Taxonomy" id="1842727"/>
    <lineage>
        <taxon>Bacteria</taxon>
        <taxon>Pseudomonadati</taxon>
        <taxon>Pseudomonadota</taxon>
        <taxon>Betaproteobacteria</taxon>
        <taxon>Burkholderiales</taxon>
        <taxon>Comamonadaceae</taxon>
        <taxon>Rhodoferax</taxon>
    </lineage>
</organism>
<proteinExistence type="predicted"/>
<protein>
    <recommendedName>
        <fullName evidence="1">Ice-binding protein C-terminal domain-containing protein</fullName>
    </recommendedName>
</protein>
<evidence type="ECO:0000259" key="1">
    <source>
        <dbReference type="Pfam" id="PF07589"/>
    </source>
</evidence>
<dbReference type="Proteomes" id="UP000186609">
    <property type="component" value="Chromosome"/>
</dbReference>
<sequence>MPTNQTYDQGLVYSAGLLSQLQAGGYVPSSYGNYLFSTGTGNIPVLVYTGAGGATNTTPFENPLSACGGGNCTQFDGTWGLNSDAGTVGAMRTALGGAQMMLYFDHNESEGANATPNLRASGRVAVYNGATQVVSYAFDTNANGIYDQTSYVTSCSSFVVGPGSGTNAPPCDFSGTTTTSGTTYSVNANSGSGKPDYFVVMPQFNLYDALYDPSYKIVIEMHLRDLDPGFDELGVAGYRFASTTQVPEPNSLALLGLGLAGLALIRRFKVR</sequence>
<feature type="domain" description="Ice-binding protein C-terminal" evidence="1">
    <location>
        <begin position="245"/>
        <end position="267"/>
    </location>
</feature>
<reference evidence="2 3" key="1">
    <citation type="submission" date="2017-01" db="EMBL/GenBank/DDBJ databases">
        <authorList>
            <person name="Mah S.A."/>
            <person name="Swanson W.J."/>
            <person name="Moy G.W."/>
            <person name="Vacquier V.D."/>
        </authorList>
    </citation>
    <scope>NUCLEOTIDE SEQUENCE [LARGE SCALE GENOMIC DNA]</scope>
    <source>
        <strain evidence="2 3">DCY110</strain>
    </source>
</reference>
<dbReference type="KEGG" id="rhy:RD110_09175"/>
<dbReference type="NCBIfam" id="TIGR02595">
    <property type="entry name" value="PEP_CTERM"/>
    <property type="match status" value="1"/>
</dbReference>